<dbReference type="SMART" id="SM00034">
    <property type="entry name" value="CLECT"/>
    <property type="match status" value="1"/>
</dbReference>
<dbReference type="Gene3D" id="3.10.100.10">
    <property type="entry name" value="Mannose-Binding Protein A, subunit A"/>
    <property type="match status" value="1"/>
</dbReference>
<dbReference type="SUPFAM" id="SSF56436">
    <property type="entry name" value="C-type lectin-like"/>
    <property type="match status" value="1"/>
</dbReference>
<dbReference type="Proteomes" id="UP000694843">
    <property type="component" value="Unplaced"/>
</dbReference>
<evidence type="ECO:0000256" key="1">
    <source>
        <dbReference type="ARBA" id="ARBA00023157"/>
    </source>
</evidence>
<reference evidence="4" key="1">
    <citation type="submission" date="2025-08" db="UniProtKB">
        <authorList>
            <consortium name="RefSeq"/>
        </authorList>
    </citation>
    <scope>IDENTIFICATION</scope>
    <source>
        <tissue evidence="4">Whole organism</tissue>
    </source>
</reference>
<keyword evidence="3" id="KW-1185">Reference proteome</keyword>
<evidence type="ECO:0000313" key="3">
    <source>
        <dbReference type="Proteomes" id="UP000694843"/>
    </source>
</evidence>
<dbReference type="InterPro" id="IPR001304">
    <property type="entry name" value="C-type_lectin-like"/>
</dbReference>
<name>A0A979FGJ9_HYAAZ</name>
<dbReference type="KEGG" id="hazt:125177693"/>
<dbReference type="InterPro" id="IPR016187">
    <property type="entry name" value="CTDL_fold"/>
</dbReference>
<feature type="domain" description="C-type lectin" evidence="2">
    <location>
        <begin position="31"/>
        <end position="132"/>
    </location>
</feature>
<dbReference type="AlphaFoldDB" id="A0A979FGJ9"/>
<accession>A0A979FGJ9</accession>
<gene>
    <name evidence="4" type="primary">LOC125177693</name>
</gene>
<dbReference type="PROSITE" id="PS00615">
    <property type="entry name" value="C_TYPE_LECTIN_1"/>
    <property type="match status" value="1"/>
</dbReference>
<dbReference type="RefSeq" id="XP_047735877.1">
    <property type="nucleotide sequence ID" value="XM_047879921.1"/>
</dbReference>
<protein>
    <submittedName>
        <fullName evidence="4">Mannose-binding protein C-like</fullName>
    </submittedName>
</protein>
<dbReference type="GeneID" id="125177693"/>
<evidence type="ECO:0000259" key="2">
    <source>
        <dbReference type="PROSITE" id="PS50041"/>
    </source>
</evidence>
<dbReference type="InterPro" id="IPR016186">
    <property type="entry name" value="C-type_lectin-like/link_sf"/>
</dbReference>
<evidence type="ECO:0000313" key="4">
    <source>
        <dbReference type="RefSeq" id="XP_047735877.1"/>
    </source>
</evidence>
<sequence>MNDCAGFCFSRASNSCRIHGPHNMMMSSTLVGNTRYKLLNQVGNYSDSRQRCADIKGYPAAPTSPATNEVFRSLIIGDTWVGVRKWNFETRLESNGQKIVYNNFGLLEGFTLVYFEDCVLMSTSGKWKDTPCGYNSYPVLCQSPGTNNCDAQGQDVTPRNYTTDPDGSYVCYRPVH</sequence>
<dbReference type="PROSITE" id="PS50041">
    <property type="entry name" value="C_TYPE_LECTIN_2"/>
    <property type="match status" value="1"/>
</dbReference>
<keyword evidence="1" id="KW-1015">Disulfide bond</keyword>
<dbReference type="Pfam" id="PF00059">
    <property type="entry name" value="Lectin_C"/>
    <property type="match status" value="1"/>
</dbReference>
<organism evidence="3 4">
    <name type="scientific">Hyalella azteca</name>
    <name type="common">Amphipod</name>
    <dbReference type="NCBI Taxonomy" id="294128"/>
    <lineage>
        <taxon>Eukaryota</taxon>
        <taxon>Metazoa</taxon>
        <taxon>Ecdysozoa</taxon>
        <taxon>Arthropoda</taxon>
        <taxon>Crustacea</taxon>
        <taxon>Multicrustacea</taxon>
        <taxon>Malacostraca</taxon>
        <taxon>Eumalacostraca</taxon>
        <taxon>Peracarida</taxon>
        <taxon>Amphipoda</taxon>
        <taxon>Senticaudata</taxon>
        <taxon>Talitrida</taxon>
        <taxon>Talitroidea</taxon>
        <taxon>Hyalellidae</taxon>
        <taxon>Hyalella</taxon>
    </lineage>
</organism>
<proteinExistence type="predicted"/>
<dbReference type="InterPro" id="IPR018378">
    <property type="entry name" value="C-type_lectin_CS"/>
</dbReference>